<evidence type="ECO:0000256" key="1">
    <source>
        <dbReference type="ARBA" id="ARBA00022603"/>
    </source>
</evidence>
<keyword evidence="3" id="KW-0949">S-adenosyl-L-methionine</keyword>
<dbReference type="RefSeq" id="WP_345451803.1">
    <property type="nucleotide sequence ID" value="NZ_BAABRV010000002.1"/>
</dbReference>
<keyword evidence="5" id="KW-0830">Ubiquinone</keyword>
<name>A0ABP9XCE9_9DEIO</name>
<proteinExistence type="predicted"/>
<dbReference type="Proteomes" id="UP001404956">
    <property type="component" value="Unassembled WGS sequence"/>
</dbReference>
<keyword evidence="6" id="KW-1185">Reference proteome</keyword>
<sequence>MPTAYDAIAQWYDAQVRAASPAGALLVPPLLHLIGALERQRVCDLACGQGDLARLLARRGAHVTGVDCSAELLAIARQEEARSPLGVVYSVDDAQTLERLPEAAFDGVVCHLALMDIPDLAATVAAVRRILRPQGWFVFSLTHPCFQSPHARWHTAADGTVRREVSTYFTEGFWKSADPGGVRGQVGAYHRTLSTYMQTLVATGFQFCAMCEPQATGATRDAKPEYGVIPPFLLMRWVKTDRGCA</sequence>
<accession>A0ABP9XCE9</accession>
<comment type="caution">
    <text evidence="5">The sequence shown here is derived from an EMBL/GenBank/DDBJ whole genome shotgun (WGS) entry which is preliminary data.</text>
</comment>
<organism evidence="5 6">
    <name type="scientific">Deinococcus aluminii</name>
    <dbReference type="NCBI Taxonomy" id="1656885"/>
    <lineage>
        <taxon>Bacteria</taxon>
        <taxon>Thermotogati</taxon>
        <taxon>Deinococcota</taxon>
        <taxon>Deinococci</taxon>
        <taxon>Deinococcales</taxon>
        <taxon>Deinococcaceae</taxon>
        <taxon>Deinococcus</taxon>
    </lineage>
</organism>
<dbReference type="Pfam" id="PF08241">
    <property type="entry name" value="Methyltransf_11"/>
    <property type="match status" value="1"/>
</dbReference>
<keyword evidence="2" id="KW-0808">Transferase</keyword>
<dbReference type="PANTHER" id="PTHR43464:SF19">
    <property type="entry name" value="UBIQUINONE BIOSYNTHESIS O-METHYLTRANSFERASE, MITOCHONDRIAL"/>
    <property type="match status" value="1"/>
</dbReference>
<evidence type="ECO:0000313" key="5">
    <source>
        <dbReference type="EMBL" id="GAA5532566.1"/>
    </source>
</evidence>
<keyword evidence="1" id="KW-0489">Methyltransferase</keyword>
<dbReference type="InterPro" id="IPR029063">
    <property type="entry name" value="SAM-dependent_MTases_sf"/>
</dbReference>
<dbReference type="SUPFAM" id="SSF53335">
    <property type="entry name" value="S-adenosyl-L-methionine-dependent methyltransferases"/>
    <property type="match status" value="1"/>
</dbReference>
<evidence type="ECO:0000259" key="4">
    <source>
        <dbReference type="Pfam" id="PF08241"/>
    </source>
</evidence>
<dbReference type="EMBL" id="BAABRV010000002">
    <property type="protein sequence ID" value="GAA5532566.1"/>
    <property type="molecule type" value="Genomic_DNA"/>
</dbReference>
<dbReference type="PANTHER" id="PTHR43464">
    <property type="entry name" value="METHYLTRANSFERASE"/>
    <property type="match status" value="1"/>
</dbReference>
<feature type="domain" description="Methyltransferase type 11" evidence="4">
    <location>
        <begin position="44"/>
        <end position="139"/>
    </location>
</feature>
<dbReference type="InterPro" id="IPR013216">
    <property type="entry name" value="Methyltransf_11"/>
</dbReference>
<evidence type="ECO:0000256" key="2">
    <source>
        <dbReference type="ARBA" id="ARBA00022679"/>
    </source>
</evidence>
<dbReference type="CDD" id="cd02440">
    <property type="entry name" value="AdoMet_MTases"/>
    <property type="match status" value="1"/>
</dbReference>
<gene>
    <name evidence="5" type="primary">COQ3</name>
    <name evidence="5" type="ORF">Dalu01_00955</name>
</gene>
<protein>
    <submittedName>
        <fullName evidence="5">Ubiquinone biosynthesis O-methyltransferase, mitochondrial</fullName>
    </submittedName>
</protein>
<evidence type="ECO:0000256" key="3">
    <source>
        <dbReference type="ARBA" id="ARBA00022691"/>
    </source>
</evidence>
<dbReference type="Gene3D" id="3.40.50.150">
    <property type="entry name" value="Vaccinia Virus protein VP39"/>
    <property type="match status" value="1"/>
</dbReference>
<reference evidence="5 6" key="1">
    <citation type="submission" date="2024-02" db="EMBL/GenBank/DDBJ databases">
        <title>Deinococcus aluminii NBRC 112889.</title>
        <authorList>
            <person name="Ichikawa N."/>
            <person name="Katano-Makiyama Y."/>
            <person name="Hidaka K."/>
        </authorList>
    </citation>
    <scope>NUCLEOTIDE SEQUENCE [LARGE SCALE GENOMIC DNA]</scope>
    <source>
        <strain evidence="5 6">NBRC 112889</strain>
    </source>
</reference>
<evidence type="ECO:0000313" key="6">
    <source>
        <dbReference type="Proteomes" id="UP001404956"/>
    </source>
</evidence>